<evidence type="ECO:0000256" key="6">
    <source>
        <dbReference type="ARBA" id="ARBA00039545"/>
    </source>
</evidence>
<dbReference type="PANTHER" id="PTHR43767:SF8">
    <property type="entry name" value="LONG-CHAIN-FATTY-ACID--COA LIGASE"/>
    <property type="match status" value="1"/>
</dbReference>
<feature type="domain" description="AMP-dependent synthetase/ligase" evidence="8">
    <location>
        <begin position="39"/>
        <end position="416"/>
    </location>
</feature>
<dbReference type="GO" id="GO:0004467">
    <property type="term" value="F:long-chain fatty acid-CoA ligase activity"/>
    <property type="evidence" value="ECO:0007669"/>
    <property type="project" value="UniProtKB-EC"/>
</dbReference>
<name>A0A2G1QLU7_9HYPH</name>
<evidence type="ECO:0000313" key="11">
    <source>
        <dbReference type="Proteomes" id="UP000221168"/>
    </source>
</evidence>
<dbReference type="AlphaFoldDB" id="A0A2G1QLU7"/>
<dbReference type="PROSITE" id="PS00455">
    <property type="entry name" value="AMP_BINDING"/>
    <property type="match status" value="1"/>
</dbReference>
<evidence type="ECO:0000256" key="1">
    <source>
        <dbReference type="ARBA" id="ARBA00004170"/>
    </source>
</evidence>
<sequence length="566" mass="60017">MTALPAPPAGGWPWEKVYPGGHLPDPATLALFPIQAILEDGARDHGGRTALDFRGRAITYGDLDRMAGEAAAGFARAGISRGDRVALLLPNTPAHPVTFFALMKIGAVVVHLSPLDAPVVLAHKLADSGARLLVTTNFGKLGAGAALLADKGLVDRVVVFDDAAWGASEDTGPMPEGSAITRHDDFVAGAGAPPSVTTDIDDLALLQYTGGTTGMPKAAMLTHRNISGAVSSYTAWYDIWGLVKPDGEKVLVYLPLFHIYGLSAVLLRSLKGGNECLLRTRFDPAAALDEIEAGANVLPGVPTMWIAMTQTPGFEKRDLSALTLAASGGAPMPVEVARRFTGKTGLELLGGWGMSETSPAGTNLPRGWPQKAGTIGIPLPGCFLRIVDLAEPSRELAQGETGELAIRGNNVTSGYWNRPEETAASFADGWFLTGDIGFMDEDGFFTIVDRKKDMIISGGFNVYPQMIEQAIYTHPDVEEALVIGVPDGYRGESAKAFVKLRDGAPDLTLEALQAYLKERLGPHEMPRALAIRDALPRTPVGKLSKIDLKREAAEEARAAANDPKGD</sequence>
<dbReference type="RefSeq" id="WP_099307119.1">
    <property type="nucleotide sequence ID" value="NZ_PDVP01000009.1"/>
</dbReference>
<comment type="pathway">
    <text evidence="2">Lipid metabolism; fatty acid beta-oxidation.</text>
</comment>
<dbReference type="InterPro" id="IPR000873">
    <property type="entry name" value="AMP-dep_synth/lig_dom"/>
</dbReference>
<dbReference type="SUPFAM" id="SSF56801">
    <property type="entry name" value="Acetyl-CoA synthetase-like"/>
    <property type="match status" value="1"/>
</dbReference>
<dbReference type="OrthoDB" id="9803968at2"/>
<keyword evidence="11" id="KW-1185">Reference proteome</keyword>
<dbReference type="InterPro" id="IPR042099">
    <property type="entry name" value="ANL_N_sf"/>
</dbReference>
<evidence type="ECO:0000256" key="5">
    <source>
        <dbReference type="ARBA" id="ARBA00026121"/>
    </source>
</evidence>
<evidence type="ECO:0000256" key="4">
    <source>
        <dbReference type="ARBA" id="ARBA00023136"/>
    </source>
</evidence>
<proteinExistence type="predicted"/>
<dbReference type="CDD" id="cd05936">
    <property type="entry name" value="FC-FACS_FadD_like"/>
    <property type="match status" value="1"/>
</dbReference>
<evidence type="ECO:0000256" key="7">
    <source>
        <dbReference type="ARBA" id="ARBA00042773"/>
    </source>
</evidence>
<dbReference type="EC" id="6.2.1.3" evidence="5"/>
<keyword evidence="3 10" id="KW-0436">Ligase</keyword>
<dbReference type="Gene3D" id="3.40.50.12780">
    <property type="entry name" value="N-terminal domain of ligase-like"/>
    <property type="match status" value="1"/>
</dbReference>
<evidence type="ECO:0000259" key="9">
    <source>
        <dbReference type="Pfam" id="PF13193"/>
    </source>
</evidence>
<dbReference type="Gene3D" id="3.30.300.30">
    <property type="match status" value="1"/>
</dbReference>
<comment type="subcellular location">
    <subcellularLocation>
        <location evidence="1">Membrane</location>
        <topology evidence="1">Peripheral membrane protein</topology>
    </subcellularLocation>
</comment>
<evidence type="ECO:0000256" key="2">
    <source>
        <dbReference type="ARBA" id="ARBA00005005"/>
    </source>
</evidence>
<evidence type="ECO:0000259" key="8">
    <source>
        <dbReference type="Pfam" id="PF00501"/>
    </source>
</evidence>
<accession>A0A2G1QLU7</accession>
<feature type="domain" description="AMP-binding enzyme C-terminal" evidence="9">
    <location>
        <begin position="467"/>
        <end position="542"/>
    </location>
</feature>
<organism evidence="10 11">
    <name type="scientific">Zhengella mangrovi</name>
    <dbReference type="NCBI Taxonomy" id="1982044"/>
    <lineage>
        <taxon>Bacteria</taxon>
        <taxon>Pseudomonadati</taxon>
        <taxon>Pseudomonadota</taxon>
        <taxon>Alphaproteobacteria</taxon>
        <taxon>Hyphomicrobiales</taxon>
        <taxon>Notoacmeibacteraceae</taxon>
        <taxon>Zhengella</taxon>
    </lineage>
</organism>
<comment type="caution">
    <text evidence="10">The sequence shown here is derived from an EMBL/GenBank/DDBJ whole genome shotgun (WGS) entry which is preliminary data.</text>
</comment>
<dbReference type="InterPro" id="IPR020845">
    <property type="entry name" value="AMP-binding_CS"/>
</dbReference>
<dbReference type="Proteomes" id="UP000221168">
    <property type="component" value="Unassembled WGS sequence"/>
</dbReference>
<dbReference type="InterPro" id="IPR025110">
    <property type="entry name" value="AMP-bd_C"/>
</dbReference>
<dbReference type="InterPro" id="IPR045851">
    <property type="entry name" value="AMP-bd_C_sf"/>
</dbReference>
<reference evidence="10 11" key="1">
    <citation type="submission" date="2017-10" db="EMBL/GenBank/DDBJ databases">
        <title>Sedimentibacterium mangrovi gen. nov., sp. nov., a novel member of family Phyllobacteriacea isolated from mangrove sediment.</title>
        <authorList>
            <person name="Liao H."/>
            <person name="Tian Y."/>
        </authorList>
    </citation>
    <scope>NUCLEOTIDE SEQUENCE [LARGE SCALE GENOMIC DNA]</scope>
    <source>
        <strain evidence="10 11">X9-2-2</strain>
    </source>
</reference>
<dbReference type="EMBL" id="PDVP01000009">
    <property type="protein sequence ID" value="PHP66188.1"/>
    <property type="molecule type" value="Genomic_DNA"/>
</dbReference>
<keyword evidence="4" id="KW-0472">Membrane</keyword>
<dbReference type="GO" id="GO:0016020">
    <property type="term" value="C:membrane"/>
    <property type="evidence" value="ECO:0007669"/>
    <property type="project" value="UniProtKB-SubCell"/>
</dbReference>
<dbReference type="PANTHER" id="PTHR43767">
    <property type="entry name" value="LONG-CHAIN-FATTY-ACID--COA LIGASE"/>
    <property type="match status" value="1"/>
</dbReference>
<dbReference type="Pfam" id="PF13193">
    <property type="entry name" value="AMP-binding_C"/>
    <property type="match status" value="1"/>
</dbReference>
<gene>
    <name evidence="10" type="ORF">CSC94_14705</name>
</gene>
<dbReference type="Pfam" id="PF00501">
    <property type="entry name" value="AMP-binding"/>
    <property type="match status" value="1"/>
</dbReference>
<evidence type="ECO:0000313" key="10">
    <source>
        <dbReference type="EMBL" id="PHP66188.1"/>
    </source>
</evidence>
<protein>
    <recommendedName>
        <fullName evidence="6">Long-chain-fatty-acid--CoA ligase</fullName>
        <ecNumber evidence="5">6.2.1.3</ecNumber>
    </recommendedName>
    <alternativeName>
        <fullName evidence="7">Long-chain acyl-CoA synthetase</fullName>
    </alternativeName>
</protein>
<evidence type="ECO:0000256" key="3">
    <source>
        <dbReference type="ARBA" id="ARBA00022598"/>
    </source>
</evidence>
<dbReference type="InterPro" id="IPR050237">
    <property type="entry name" value="ATP-dep_AMP-bd_enzyme"/>
</dbReference>